<dbReference type="AlphaFoldDB" id="A0A7I4YN42"/>
<sequence>MEPANELELDVGSITPEETIEAIRCLRNGRAFGIDEIPAELLNAGGSTMVKKLTELYKRCWNGGEVPEDWRKGVMVMLPEKGNLADCESWRGITLLSVPGKTFCVILLRRLRDAIDIQLREE</sequence>
<proteinExistence type="predicted"/>
<name>A0A7I4YN42_HAECO</name>
<accession>A0A7I4YN42</accession>
<evidence type="ECO:0000313" key="1">
    <source>
        <dbReference type="Proteomes" id="UP000025227"/>
    </source>
</evidence>
<protein>
    <submittedName>
        <fullName evidence="2">Reverse transcriptase</fullName>
    </submittedName>
</protein>
<dbReference type="OrthoDB" id="5861659at2759"/>
<organism evidence="1 2">
    <name type="scientific">Haemonchus contortus</name>
    <name type="common">Barber pole worm</name>
    <dbReference type="NCBI Taxonomy" id="6289"/>
    <lineage>
        <taxon>Eukaryota</taxon>
        <taxon>Metazoa</taxon>
        <taxon>Ecdysozoa</taxon>
        <taxon>Nematoda</taxon>
        <taxon>Chromadorea</taxon>
        <taxon>Rhabditida</taxon>
        <taxon>Rhabditina</taxon>
        <taxon>Rhabditomorpha</taxon>
        <taxon>Strongyloidea</taxon>
        <taxon>Trichostrongylidae</taxon>
        <taxon>Haemonchus</taxon>
    </lineage>
</organism>
<reference evidence="2" key="1">
    <citation type="submission" date="2020-12" db="UniProtKB">
        <authorList>
            <consortium name="WormBaseParasite"/>
        </authorList>
    </citation>
    <scope>IDENTIFICATION</scope>
    <source>
        <strain evidence="2">MHco3</strain>
    </source>
</reference>
<dbReference type="OMA" id="GNIADCN"/>
<dbReference type="WBParaSite" id="HCON_00118660-00001">
    <property type="protein sequence ID" value="HCON_00118660-00001"/>
    <property type="gene ID" value="HCON_00118660"/>
</dbReference>
<keyword evidence="1" id="KW-1185">Reference proteome</keyword>
<dbReference type="PANTHER" id="PTHR19446">
    <property type="entry name" value="REVERSE TRANSCRIPTASES"/>
    <property type="match status" value="1"/>
</dbReference>
<dbReference type="Proteomes" id="UP000025227">
    <property type="component" value="Unplaced"/>
</dbReference>
<evidence type="ECO:0000313" key="2">
    <source>
        <dbReference type="WBParaSite" id="HCON_00118660-00001"/>
    </source>
</evidence>